<feature type="domain" description="D-isomer specific 2-hydroxyacid dehydrogenase catalytic" evidence="5">
    <location>
        <begin position="29"/>
        <end position="358"/>
    </location>
</feature>
<dbReference type="GO" id="GO:0016616">
    <property type="term" value="F:oxidoreductase activity, acting on the CH-OH group of donors, NAD or NADP as acceptor"/>
    <property type="evidence" value="ECO:0007669"/>
    <property type="project" value="InterPro"/>
</dbReference>
<dbReference type="CDD" id="cd12169">
    <property type="entry name" value="PGDH_like_1"/>
    <property type="match status" value="1"/>
</dbReference>
<keyword evidence="3" id="KW-0520">NAD</keyword>
<dbReference type="InterPro" id="IPR006140">
    <property type="entry name" value="D-isomer_DH_NAD-bd"/>
</dbReference>
<comment type="similarity">
    <text evidence="1 4">Belongs to the D-isomer specific 2-hydroxyacid dehydrogenase family.</text>
</comment>
<dbReference type="PANTHER" id="PTHR42789">
    <property type="entry name" value="D-ISOMER SPECIFIC 2-HYDROXYACID DEHYDROGENASE FAMILY PROTEIN (AFU_ORTHOLOGUE AFUA_6G10090)"/>
    <property type="match status" value="1"/>
</dbReference>
<dbReference type="OrthoDB" id="298012at2759"/>
<evidence type="ECO:0000256" key="4">
    <source>
        <dbReference type="RuleBase" id="RU003719"/>
    </source>
</evidence>
<gene>
    <name evidence="7" type="ORF">EJ06DRAFT_579663</name>
</gene>
<dbReference type="InterPro" id="IPR029753">
    <property type="entry name" value="D-isomer_DH_CS"/>
</dbReference>
<evidence type="ECO:0000256" key="2">
    <source>
        <dbReference type="ARBA" id="ARBA00023002"/>
    </source>
</evidence>
<dbReference type="AlphaFoldDB" id="A0A6G1I5X7"/>
<evidence type="ECO:0000259" key="5">
    <source>
        <dbReference type="Pfam" id="PF00389"/>
    </source>
</evidence>
<dbReference type="Pfam" id="PF00389">
    <property type="entry name" value="2-Hacid_dh"/>
    <property type="match status" value="1"/>
</dbReference>
<dbReference type="InterPro" id="IPR050857">
    <property type="entry name" value="D-2-hydroxyacid_DH"/>
</dbReference>
<organism evidence="7 8">
    <name type="scientific">Trichodelitschia bisporula</name>
    <dbReference type="NCBI Taxonomy" id="703511"/>
    <lineage>
        <taxon>Eukaryota</taxon>
        <taxon>Fungi</taxon>
        <taxon>Dikarya</taxon>
        <taxon>Ascomycota</taxon>
        <taxon>Pezizomycotina</taxon>
        <taxon>Dothideomycetes</taxon>
        <taxon>Dothideomycetes incertae sedis</taxon>
        <taxon>Phaeotrichales</taxon>
        <taxon>Phaeotrichaceae</taxon>
        <taxon>Trichodelitschia</taxon>
    </lineage>
</organism>
<evidence type="ECO:0000256" key="1">
    <source>
        <dbReference type="ARBA" id="ARBA00005854"/>
    </source>
</evidence>
<reference evidence="7" key="1">
    <citation type="journal article" date="2020" name="Stud. Mycol.">
        <title>101 Dothideomycetes genomes: a test case for predicting lifestyles and emergence of pathogens.</title>
        <authorList>
            <person name="Haridas S."/>
            <person name="Albert R."/>
            <person name="Binder M."/>
            <person name="Bloem J."/>
            <person name="Labutti K."/>
            <person name="Salamov A."/>
            <person name="Andreopoulos B."/>
            <person name="Baker S."/>
            <person name="Barry K."/>
            <person name="Bills G."/>
            <person name="Bluhm B."/>
            <person name="Cannon C."/>
            <person name="Castanera R."/>
            <person name="Culley D."/>
            <person name="Daum C."/>
            <person name="Ezra D."/>
            <person name="Gonzalez J."/>
            <person name="Henrissat B."/>
            <person name="Kuo A."/>
            <person name="Liang C."/>
            <person name="Lipzen A."/>
            <person name="Lutzoni F."/>
            <person name="Magnuson J."/>
            <person name="Mondo S."/>
            <person name="Nolan M."/>
            <person name="Ohm R."/>
            <person name="Pangilinan J."/>
            <person name="Park H.-J."/>
            <person name="Ramirez L."/>
            <person name="Alfaro M."/>
            <person name="Sun H."/>
            <person name="Tritt A."/>
            <person name="Yoshinaga Y."/>
            <person name="Zwiers L.-H."/>
            <person name="Turgeon B."/>
            <person name="Goodwin S."/>
            <person name="Spatafora J."/>
            <person name="Crous P."/>
            <person name="Grigoriev I."/>
        </authorList>
    </citation>
    <scope>NUCLEOTIDE SEQUENCE</scope>
    <source>
        <strain evidence="7">CBS 262.69</strain>
    </source>
</reference>
<accession>A0A6G1I5X7</accession>
<dbReference type="PANTHER" id="PTHR42789:SF1">
    <property type="entry name" value="D-ISOMER SPECIFIC 2-HYDROXYACID DEHYDROGENASE FAMILY PROTEIN (AFU_ORTHOLOGUE AFUA_6G10090)"/>
    <property type="match status" value="1"/>
</dbReference>
<evidence type="ECO:0000313" key="7">
    <source>
        <dbReference type="EMBL" id="KAF2403708.1"/>
    </source>
</evidence>
<proteinExistence type="inferred from homology"/>
<dbReference type="EMBL" id="ML996689">
    <property type="protein sequence ID" value="KAF2403708.1"/>
    <property type="molecule type" value="Genomic_DNA"/>
</dbReference>
<evidence type="ECO:0000313" key="8">
    <source>
        <dbReference type="Proteomes" id="UP000799640"/>
    </source>
</evidence>
<keyword evidence="8" id="KW-1185">Reference proteome</keyword>
<keyword evidence="2 4" id="KW-0560">Oxidoreductase</keyword>
<dbReference type="Pfam" id="PF02826">
    <property type="entry name" value="2-Hacid_dh_C"/>
    <property type="match status" value="1"/>
</dbReference>
<feature type="domain" description="D-isomer specific 2-hydroxyacid dehydrogenase NAD-binding" evidence="6">
    <location>
        <begin position="133"/>
        <end position="328"/>
    </location>
</feature>
<evidence type="ECO:0000256" key="3">
    <source>
        <dbReference type="ARBA" id="ARBA00023027"/>
    </source>
</evidence>
<evidence type="ECO:0000259" key="6">
    <source>
        <dbReference type="Pfam" id="PF02826"/>
    </source>
</evidence>
<dbReference type="PROSITE" id="PS00671">
    <property type="entry name" value="D_2_HYDROXYACID_DH_3"/>
    <property type="match status" value="1"/>
</dbReference>
<dbReference type="SUPFAM" id="SSF51735">
    <property type="entry name" value="NAD(P)-binding Rossmann-fold domains"/>
    <property type="match status" value="1"/>
</dbReference>
<dbReference type="GO" id="GO:0051287">
    <property type="term" value="F:NAD binding"/>
    <property type="evidence" value="ECO:0007669"/>
    <property type="project" value="InterPro"/>
</dbReference>
<name>A0A6G1I5X7_9PEZI</name>
<dbReference type="Proteomes" id="UP000799640">
    <property type="component" value="Unassembled WGS sequence"/>
</dbReference>
<protein>
    <submittedName>
        <fullName evidence="7">Glycerate dehydrogenase</fullName>
    </submittedName>
</protein>
<dbReference type="Gene3D" id="3.40.50.720">
    <property type="entry name" value="NAD(P)-binding Rossmann-like Domain"/>
    <property type="match status" value="2"/>
</dbReference>
<dbReference type="SUPFAM" id="SSF52283">
    <property type="entry name" value="Formate/glycerate dehydrogenase catalytic domain-like"/>
    <property type="match status" value="1"/>
</dbReference>
<dbReference type="InterPro" id="IPR036291">
    <property type="entry name" value="NAD(P)-bd_dom_sf"/>
</dbReference>
<sequence length="360" mass="39362">MSHSLAILDDYLSTSRPHFAHIPRSTLTITIFTDALPFKTPAEKAALVERLRPFTIISTMRERTPFPGSLLRELPNLKLLLCTGSQHQTFDFTTAKELGITVATATGKGRTDRPHPTAPLKKGVNSTTQHTWALILALIRNVAADDLLVKTGGWQSSLAMGLSGKTLGVVGLGRLGVLAARIAVSIWGMKVICWSENLTQEKADAAAQSARLPLETEDSESTFKVVSKSYLFRNSDIVSIHYVLSARSRGSIGADDLALMKATAFFINTSRGPLVNEDALLEVLRAGKIRGAALDVFDIEPLPLDSPWRTTEWGSNGTSRVLLSPHMGYVEEETINNWYAEAAENVERWLDGKKVLNILA</sequence>
<dbReference type="InterPro" id="IPR006139">
    <property type="entry name" value="D-isomer_2_OHA_DH_cat_dom"/>
</dbReference>